<feature type="signal peptide" evidence="5">
    <location>
        <begin position="1"/>
        <end position="21"/>
    </location>
</feature>
<keyword evidence="7" id="KW-1185">Reference proteome</keyword>
<evidence type="ECO:0000313" key="6">
    <source>
        <dbReference type="Ensembl" id="ENSSDAP00000012858.1"/>
    </source>
</evidence>
<evidence type="ECO:0000256" key="5">
    <source>
        <dbReference type="SAM" id="SignalP"/>
    </source>
</evidence>
<reference evidence="6" key="2">
    <citation type="submission" date="2025-09" db="UniProtKB">
        <authorList>
            <consortium name="Ensembl"/>
        </authorList>
    </citation>
    <scope>IDENTIFICATION</scope>
</reference>
<dbReference type="PANTHER" id="PTHR34827">
    <property type="entry name" value="INSULIN GROWTH FACTOR-LIKE FAMILY MEMBER 3-RELATED"/>
    <property type="match status" value="1"/>
</dbReference>
<sequence length="159" mass="17613">PRISLACAAVLIAELLGSLDAGVTGENRYTLTLPDTGPWLCQPAPRCGDQPYNPLEQCCHNDTILPLNATQLCVPNCIFYPCFQHCCLESLGSQNQAVVTFKVPGIKPDCRSSPISRICAQVSLHRKSIQQNTASLYVRNTTKTRDNRNLPQHCKNYLR</sequence>
<dbReference type="GO" id="GO:0005615">
    <property type="term" value="C:extracellular space"/>
    <property type="evidence" value="ECO:0007669"/>
    <property type="project" value="TreeGrafter"/>
</dbReference>
<evidence type="ECO:0000256" key="1">
    <source>
        <dbReference type="ARBA" id="ARBA00004613"/>
    </source>
</evidence>
<dbReference type="GO" id="GO:0005102">
    <property type="term" value="F:signaling receptor binding"/>
    <property type="evidence" value="ECO:0007669"/>
    <property type="project" value="TreeGrafter"/>
</dbReference>
<evidence type="ECO:0000313" key="7">
    <source>
        <dbReference type="Proteomes" id="UP000694422"/>
    </source>
</evidence>
<dbReference type="Pfam" id="PF14653">
    <property type="entry name" value="IGFL"/>
    <property type="match status" value="1"/>
</dbReference>
<comment type="subcellular location">
    <subcellularLocation>
        <location evidence="1">Secreted</location>
    </subcellularLocation>
</comment>
<feature type="chain" id="PRO_5034483451" evidence="5">
    <location>
        <begin position="22"/>
        <end position="159"/>
    </location>
</feature>
<protein>
    <submittedName>
        <fullName evidence="6">Uncharacterized protein</fullName>
    </submittedName>
</protein>
<evidence type="ECO:0000256" key="4">
    <source>
        <dbReference type="ARBA" id="ARBA00022729"/>
    </source>
</evidence>
<name>A0A8C9PVV6_SPEDA</name>
<dbReference type="Proteomes" id="UP000694422">
    <property type="component" value="Unplaced"/>
</dbReference>
<evidence type="ECO:0000256" key="2">
    <source>
        <dbReference type="ARBA" id="ARBA00009529"/>
    </source>
</evidence>
<dbReference type="PANTHER" id="PTHR34827:SF1">
    <property type="entry name" value="INSULIN GROWTH FACTOR-LIKE FAMILY MEMBER 4"/>
    <property type="match status" value="1"/>
</dbReference>
<dbReference type="InterPro" id="IPR032744">
    <property type="entry name" value="IGFL"/>
</dbReference>
<accession>A0A8C9PVV6</accession>
<organism evidence="6 7">
    <name type="scientific">Spermophilus dauricus</name>
    <name type="common">Daurian ground squirrel</name>
    <dbReference type="NCBI Taxonomy" id="99837"/>
    <lineage>
        <taxon>Eukaryota</taxon>
        <taxon>Metazoa</taxon>
        <taxon>Chordata</taxon>
        <taxon>Craniata</taxon>
        <taxon>Vertebrata</taxon>
        <taxon>Euteleostomi</taxon>
        <taxon>Mammalia</taxon>
        <taxon>Eutheria</taxon>
        <taxon>Euarchontoglires</taxon>
        <taxon>Glires</taxon>
        <taxon>Rodentia</taxon>
        <taxon>Sciuromorpha</taxon>
        <taxon>Sciuridae</taxon>
        <taxon>Xerinae</taxon>
        <taxon>Marmotini</taxon>
        <taxon>Spermophilus</taxon>
    </lineage>
</organism>
<keyword evidence="4 5" id="KW-0732">Signal</keyword>
<keyword evidence="3" id="KW-0964">Secreted</keyword>
<proteinExistence type="inferred from homology"/>
<dbReference type="AlphaFoldDB" id="A0A8C9PVV6"/>
<dbReference type="Ensembl" id="ENSSDAT00000014551.1">
    <property type="protein sequence ID" value="ENSSDAP00000012858.1"/>
    <property type="gene ID" value="ENSSDAG00000011591.1"/>
</dbReference>
<reference evidence="6" key="1">
    <citation type="submission" date="2025-08" db="UniProtKB">
        <authorList>
            <consortium name="Ensembl"/>
        </authorList>
    </citation>
    <scope>IDENTIFICATION</scope>
</reference>
<evidence type="ECO:0000256" key="3">
    <source>
        <dbReference type="ARBA" id="ARBA00022525"/>
    </source>
</evidence>
<comment type="similarity">
    <text evidence="2">Belongs to the IGFL family.</text>
</comment>